<dbReference type="KEGG" id="csol:105363512"/>
<dbReference type="RefSeq" id="XP_011499542.1">
    <property type="nucleotide sequence ID" value="XM_011501240.1"/>
</dbReference>
<evidence type="ECO:0000256" key="1">
    <source>
        <dbReference type="SAM" id="Coils"/>
    </source>
</evidence>
<keyword evidence="1" id="KW-0175">Coiled coil</keyword>
<sequence>MDQFHNIRAFISAASEYLKHPSETTASVVQRNLGAISNSTDPNLFDPCSSVLTMFYVSLHEIINSLDSGSSLIWTAVDVLQTTCKNRAARYALIHTYKFAPILTKLLEANLTSEKRIRALKLLQELTYGIKMSWQEAHLPYLITKLSQWVIQSSEEEVITLSLGVLVNLCYKNLPAVYVLMRTVNTKTFLQCVIKTRGQNVNIRVPCCKLLLILEHSNSDILDSYILDVAAFTFINIIPTLVDEDVLLLRHIVDFFDDIRQNDRFRTVLLTYPNYFKDVTNILETFKDISNQECASLIMEFLLSLLKLKVPDLVHLYSLIVNTAVTWISIEYVGSKALSLIKYIVIDSRRIRNNTKVIEKLDLSVLTHLIKDDDESCEKSTIVIKNNLSELMQLFQELIKTPARTKVLEIFSVLKMRFLMRSILTDNNEQDKPRNLFHDSSTDFYIHALALIADLATNNTLWLTLYTELLQRKQMQIIMAIALFTGDSDVKQKVLQLTSTVGFPQECISAVAKCMAELQPLVVIQEKINISKDSENLINIHLYDSLPLFSMAQENRLDTLISKLENAFEKNNLSNITTSAIMELYEYKMATMKHAERTMQASLEAASNNATSLQHRLAQLITQSSQLHQVLFNTQQCLEGTQIEKHSLMNKLKETEEKTKTTHSVQVQEIAGLKNIVFEKNNQINIYSTRIKDLENQNDKIPILINKTKDLEDNIDLLNSKLIETLNKNQEMSKLLQNMQENISRKEQIIEEKNREIAANDKDMAALNQEIKQQAQQCHSYEMTIAKKEEIVQKLSNELHNLSRMRDMIFELTAKKRDDL</sequence>
<keyword evidence="2" id="KW-1185">Reference proteome</keyword>
<dbReference type="GeneID" id="105363512"/>
<evidence type="ECO:0000313" key="3">
    <source>
        <dbReference type="RefSeq" id="XP_011499542.1"/>
    </source>
</evidence>
<proteinExistence type="predicted"/>
<name>A0AAJ6YK54_9HYME</name>
<evidence type="ECO:0000313" key="2">
    <source>
        <dbReference type="Proteomes" id="UP000695007"/>
    </source>
</evidence>
<dbReference type="PANTHER" id="PTHR23161">
    <property type="entry name" value="PROTEIN CIP2A"/>
    <property type="match status" value="1"/>
</dbReference>
<reference evidence="3" key="1">
    <citation type="submission" date="2025-08" db="UniProtKB">
        <authorList>
            <consortium name="RefSeq"/>
        </authorList>
    </citation>
    <scope>IDENTIFICATION</scope>
</reference>
<feature type="coiled-coil region" evidence="1">
    <location>
        <begin position="603"/>
        <end position="805"/>
    </location>
</feature>
<protein>
    <submittedName>
        <fullName evidence="3">Protein CIP2A</fullName>
    </submittedName>
</protein>
<dbReference type="InterPro" id="IPR042510">
    <property type="entry name" value="CIP2A"/>
</dbReference>
<accession>A0AAJ6YK54</accession>
<dbReference type="PANTHER" id="PTHR23161:SF2">
    <property type="entry name" value="PROTEIN CIP2A"/>
    <property type="match status" value="1"/>
</dbReference>
<gene>
    <name evidence="3" type="primary">LOC105363512</name>
</gene>
<organism evidence="2 3">
    <name type="scientific">Ceratosolen solmsi marchali</name>
    <dbReference type="NCBI Taxonomy" id="326594"/>
    <lineage>
        <taxon>Eukaryota</taxon>
        <taxon>Metazoa</taxon>
        <taxon>Ecdysozoa</taxon>
        <taxon>Arthropoda</taxon>
        <taxon>Hexapoda</taxon>
        <taxon>Insecta</taxon>
        <taxon>Pterygota</taxon>
        <taxon>Neoptera</taxon>
        <taxon>Endopterygota</taxon>
        <taxon>Hymenoptera</taxon>
        <taxon>Apocrita</taxon>
        <taxon>Proctotrupomorpha</taxon>
        <taxon>Chalcidoidea</taxon>
        <taxon>Agaonidae</taxon>
        <taxon>Agaoninae</taxon>
        <taxon>Ceratosolen</taxon>
    </lineage>
</organism>
<dbReference type="SUPFAM" id="SSF48371">
    <property type="entry name" value="ARM repeat"/>
    <property type="match status" value="1"/>
</dbReference>
<dbReference type="Proteomes" id="UP000695007">
    <property type="component" value="Unplaced"/>
</dbReference>
<dbReference type="AlphaFoldDB" id="A0AAJ6YK54"/>
<dbReference type="InterPro" id="IPR016024">
    <property type="entry name" value="ARM-type_fold"/>
</dbReference>